<sequence>MELLSFMYSGKLTTTQPTLVLDIMMAADKFEVLSCMRHCSQLLRSLPMTTESALLYLDHPCSISMAAEVQHVTDAAKEYLANKFKDLATFPVGLMNMPLAGIEAIFSSTGLHVESEDSIYSFLLDWAREQYPESEERHKIWGSRLLPLVRFSHMTWGKLQQVLASTNNDVDHEQTTKRIADMLLHKAFPAHKQDLAEDAATCWQVPERAYTYKPLKVVEFDQPCQQVTVFLDLTREEWLNFYLAPNCEWDEKRESYHFGLRFALDRDPEYPLSLTLDCEVAARKRSSVEFVSIVKDEVIFTGGMQGCSDILGIPWPTFIADDDIFINGVLHLRANFRVVAGQPGLQA</sequence>
<keyword evidence="2" id="KW-1185">Reference proteome</keyword>
<protein>
    <submittedName>
        <fullName evidence="1">Uncharacterized protein</fullName>
    </submittedName>
</protein>
<reference evidence="1" key="2">
    <citation type="submission" date="2025-09" db="UniProtKB">
        <authorList>
            <consortium name="EnsemblPlants"/>
        </authorList>
    </citation>
    <scope>IDENTIFICATION</scope>
</reference>
<evidence type="ECO:0000313" key="1">
    <source>
        <dbReference type="EnsemblPlants" id="AVESA.00010b.r2.7CG0712760.1.CDS"/>
    </source>
</evidence>
<proteinExistence type="predicted"/>
<name>A0ACD6A2V9_AVESA</name>
<organism evidence="1 2">
    <name type="scientific">Avena sativa</name>
    <name type="common">Oat</name>
    <dbReference type="NCBI Taxonomy" id="4498"/>
    <lineage>
        <taxon>Eukaryota</taxon>
        <taxon>Viridiplantae</taxon>
        <taxon>Streptophyta</taxon>
        <taxon>Embryophyta</taxon>
        <taxon>Tracheophyta</taxon>
        <taxon>Spermatophyta</taxon>
        <taxon>Magnoliopsida</taxon>
        <taxon>Liliopsida</taxon>
        <taxon>Poales</taxon>
        <taxon>Poaceae</taxon>
        <taxon>BOP clade</taxon>
        <taxon>Pooideae</taxon>
        <taxon>Poodae</taxon>
        <taxon>Poeae</taxon>
        <taxon>Poeae Chloroplast Group 1 (Aveneae type)</taxon>
        <taxon>Aveninae</taxon>
        <taxon>Avena</taxon>
    </lineage>
</organism>
<evidence type="ECO:0000313" key="2">
    <source>
        <dbReference type="Proteomes" id="UP001732700"/>
    </source>
</evidence>
<accession>A0ACD6A2V9</accession>
<reference evidence="1" key="1">
    <citation type="submission" date="2021-05" db="EMBL/GenBank/DDBJ databases">
        <authorList>
            <person name="Scholz U."/>
            <person name="Mascher M."/>
            <person name="Fiebig A."/>
        </authorList>
    </citation>
    <scope>NUCLEOTIDE SEQUENCE [LARGE SCALE GENOMIC DNA]</scope>
</reference>
<dbReference type="Proteomes" id="UP001732700">
    <property type="component" value="Chromosome 7C"/>
</dbReference>
<dbReference type="EnsemblPlants" id="AVESA.00010b.r2.7CG0712760.1">
    <property type="protein sequence ID" value="AVESA.00010b.r2.7CG0712760.1.CDS"/>
    <property type="gene ID" value="AVESA.00010b.r2.7CG0712760"/>
</dbReference>